<dbReference type="GO" id="GO:0004777">
    <property type="term" value="F:succinate-semialdehyde dehydrogenase (NAD+) activity"/>
    <property type="evidence" value="ECO:0007669"/>
    <property type="project" value="TreeGrafter"/>
</dbReference>
<dbReference type="RefSeq" id="WP_085823836.1">
    <property type="nucleotide sequence ID" value="NZ_FWFP01000010.1"/>
</dbReference>
<evidence type="ECO:0000256" key="3">
    <source>
        <dbReference type="PROSITE-ProRule" id="PRU10007"/>
    </source>
</evidence>
<comment type="similarity">
    <text evidence="1 4">Belongs to the aldehyde dehydrogenase family.</text>
</comment>
<gene>
    <name evidence="6" type="primary">davD_2</name>
    <name evidence="6" type="ORF">RUM8411_03370</name>
</gene>
<dbReference type="SUPFAM" id="SSF53720">
    <property type="entry name" value="ALDH-like"/>
    <property type="match status" value="1"/>
</dbReference>
<dbReference type="PROSITE" id="PS00070">
    <property type="entry name" value="ALDEHYDE_DEHYDR_CYS"/>
    <property type="match status" value="1"/>
</dbReference>
<sequence length="491" mass="51755">MTLAKLPEFLKTDCYVGGGWVSAGSDARFDVLDPANGEVLASVPRMGEADTDNAIAAAQDAYEGWSNRTAADRARVLNAWAAAMRENAEELARLMTLEQGKPLSEARVEVEYAASFFSWFAEEGRRLYGDIIPPHRTDARILVTRNSLGVVGGITPWNFPSAMVTRKAAPALAAGNCMVLKPAEATPLSALAIAALGEQVGVPAGVFNVVTGDREDAPLIGKALIDNPAVRKIGFTGSTAVGKQLMRDCAGDLTKVSLELGGNAAFIVFDDADIEAALEGVQICKFRNAGQTCIAANRILVQDSIHDKFVAALCAKASEIEIGHGLEDGVSQGPLIDTRGLEKVERLVADATDKGAKLHLGGQRHAAGGTHYQPTVMTGVTPAMDIAHQEVFGPVAAISSFKDEAEAIAMANDTPYGLAGYFYSRDVGRIFRVADALKTGIVGVNTGLISTEVAPFGGVKESGIGREGSKYGIEDWTELKYICLAGLGRAS</sequence>
<evidence type="ECO:0000256" key="2">
    <source>
        <dbReference type="ARBA" id="ARBA00023002"/>
    </source>
</evidence>
<dbReference type="GO" id="GO:0009450">
    <property type="term" value="P:gamma-aminobutyric acid catabolic process"/>
    <property type="evidence" value="ECO:0007669"/>
    <property type="project" value="TreeGrafter"/>
</dbReference>
<proteinExistence type="inferred from homology"/>
<dbReference type="GO" id="GO:0005829">
    <property type="term" value="C:cytosol"/>
    <property type="evidence" value="ECO:0007669"/>
    <property type="project" value="TreeGrafter"/>
</dbReference>
<keyword evidence="2 4" id="KW-0560">Oxidoreductase</keyword>
<dbReference type="AlphaFoldDB" id="A0A1X7A0C4"/>
<evidence type="ECO:0000259" key="5">
    <source>
        <dbReference type="Pfam" id="PF00171"/>
    </source>
</evidence>
<evidence type="ECO:0000313" key="7">
    <source>
        <dbReference type="Proteomes" id="UP000193778"/>
    </source>
</evidence>
<dbReference type="FunFam" id="3.40.605.10:FF:000005">
    <property type="entry name" value="Succinate-semialdehyde dehydrogenase I"/>
    <property type="match status" value="1"/>
</dbReference>
<dbReference type="Pfam" id="PF00171">
    <property type="entry name" value="Aldedh"/>
    <property type="match status" value="1"/>
</dbReference>
<reference evidence="7" key="1">
    <citation type="submission" date="2017-03" db="EMBL/GenBank/DDBJ databases">
        <authorList>
            <person name="Rodrigo-Torres L."/>
            <person name="Arahal R.D."/>
            <person name="Lucena T."/>
        </authorList>
    </citation>
    <scope>NUCLEOTIDE SEQUENCE [LARGE SCALE GENOMIC DNA]</scope>
    <source>
        <strain evidence="7">CECT 8411</strain>
    </source>
</reference>
<dbReference type="InterPro" id="IPR016160">
    <property type="entry name" value="Ald_DH_CS_CYS"/>
</dbReference>
<dbReference type="Gene3D" id="3.40.605.10">
    <property type="entry name" value="Aldehyde Dehydrogenase, Chain A, domain 1"/>
    <property type="match status" value="1"/>
</dbReference>
<organism evidence="6 7">
    <name type="scientific">Ruegeria meonggei</name>
    <dbReference type="NCBI Taxonomy" id="1446476"/>
    <lineage>
        <taxon>Bacteria</taxon>
        <taxon>Pseudomonadati</taxon>
        <taxon>Pseudomonadota</taxon>
        <taxon>Alphaproteobacteria</taxon>
        <taxon>Rhodobacterales</taxon>
        <taxon>Roseobacteraceae</taxon>
        <taxon>Ruegeria</taxon>
    </lineage>
</organism>
<dbReference type="PANTHER" id="PTHR43353:SF5">
    <property type="entry name" value="SUCCINATE-SEMIALDEHYDE DEHYDROGENASE, MITOCHONDRIAL"/>
    <property type="match status" value="1"/>
</dbReference>
<dbReference type="Gene3D" id="3.40.309.10">
    <property type="entry name" value="Aldehyde Dehydrogenase, Chain A, domain 2"/>
    <property type="match status" value="1"/>
</dbReference>
<evidence type="ECO:0000256" key="1">
    <source>
        <dbReference type="ARBA" id="ARBA00009986"/>
    </source>
</evidence>
<dbReference type="InterPro" id="IPR050740">
    <property type="entry name" value="Aldehyde_DH_Superfamily"/>
</dbReference>
<evidence type="ECO:0000313" key="6">
    <source>
        <dbReference type="EMBL" id="SLN67076.1"/>
    </source>
</evidence>
<dbReference type="EC" id="1.2.1.20" evidence="6"/>
<feature type="domain" description="Aldehyde dehydrogenase" evidence="5">
    <location>
        <begin position="20"/>
        <end position="482"/>
    </location>
</feature>
<keyword evidence="7" id="KW-1185">Reference proteome</keyword>
<dbReference type="InterPro" id="IPR015590">
    <property type="entry name" value="Aldehyde_DH_dom"/>
</dbReference>
<dbReference type="EMBL" id="FWFP01000010">
    <property type="protein sequence ID" value="SLN67076.1"/>
    <property type="molecule type" value="Genomic_DNA"/>
</dbReference>
<protein>
    <submittedName>
        <fullName evidence="6">Glutarate-semialdehyde dehydrogenase DavD</fullName>
        <ecNumber evidence="6">1.2.1.20</ecNumber>
    </submittedName>
</protein>
<dbReference type="FunFam" id="3.40.309.10:FF:000004">
    <property type="entry name" value="Succinate-semialdehyde dehydrogenase I"/>
    <property type="match status" value="1"/>
</dbReference>
<dbReference type="InterPro" id="IPR029510">
    <property type="entry name" value="Ald_DH_CS_GLU"/>
</dbReference>
<accession>A0A1X7A0C4</accession>
<dbReference type="InterPro" id="IPR016162">
    <property type="entry name" value="Ald_DH_N"/>
</dbReference>
<dbReference type="GO" id="GO:0102810">
    <property type="term" value="F:glutarate-semialdehyde dehydrogenase (NADP+) activity"/>
    <property type="evidence" value="ECO:0007669"/>
    <property type="project" value="UniProtKB-EC"/>
</dbReference>
<dbReference type="OrthoDB" id="9812625at2"/>
<dbReference type="InterPro" id="IPR016163">
    <property type="entry name" value="Ald_DH_C"/>
</dbReference>
<dbReference type="CDD" id="cd07103">
    <property type="entry name" value="ALDH_F5_SSADH_GabD"/>
    <property type="match status" value="1"/>
</dbReference>
<dbReference type="PANTHER" id="PTHR43353">
    <property type="entry name" value="SUCCINATE-SEMIALDEHYDE DEHYDROGENASE, MITOCHONDRIAL"/>
    <property type="match status" value="1"/>
</dbReference>
<name>A0A1X7A0C4_9RHOB</name>
<feature type="active site" evidence="3">
    <location>
        <position position="259"/>
    </location>
</feature>
<dbReference type="Proteomes" id="UP000193778">
    <property type="component" value="Unassembled WGS sequence"/>
</dbReference>
<evidence type="ECO:0000256" key="4">
    <source>
        <dbReference type="RuleBase" id="RU003345"/>
    </source>
</evidence>
<dbReference type="InterPro" id="IPR016161">
    <property type="entry name" value="Ald_DH/histidinol_DH"/>
</dbReference>
<dbReference type="PROSITE" id="PS00687">
    <property type="entry name" value="ALDEHYDE_DEHYDR_GLU"/>
    <property type="match status" value="1"/>
</dbReference>